<feature type="domain" description="RecX third three-helical" evidence="7">
    <location>
        <begin position="153"/>
        <end position="196"/>
    </location>
</feature>
<comment type="function">
    <text evidence="5">Modulates RecA activity.</text>
</comment>
<evidence type="ECO:0000256" key="3">
    <source>
        <dbReference type="ARBA" id="ARBA00018111"/>
    </source>
</evidence>
<protein>
    <recommendedName>
        <fullName evidence="3 5">Regulatory protein RecX</fullName>
    </recommendedName>
</protein>
<feature type="domain" description="RecX first three-helical" evidence="8">
    <location>
        <begin position="59"/>
        <end position="97"/>
    </location>
</feature>
<evidence type="ECO:0000256" key="2">
    <source>
        <dbReference type="ARBA" id="ARBA00009695"/>
    </source>
</evidence>
<dbReference type="EMBL" id="CP102290">
    <property type="protein sequence ID" value="UWP59864.1"/>
    <property type="molecule type" value="Genomic_DNA"/>
</dbReference>
<dbReference type="InterPro" id="IPR053926">
    <property type="entry name" value="RecX_HTH_1st"/>
</dbReference>
<evidence type="ECO:0000259" key="8">
    <source>
        <dbReference type="Pfam" id="PF21982"/>
    </source>
</evidence>
<keyword evidence="10" id="KW-1185">Reference proteome</keyword>
<feature type="domain" description="RecX second three-helical" evidence="6">
    <location>
        <begin position="105"/>
        <end position="143"/>
    </location>
</feature>
<evidence type="ECO:0000313" key="9">
    <source>
        <dbReference type="EMBL" id="UWP59864.1"/>
    </source>
</evidence>
<dbReference type="HAMAP" id="MF_01114">
    <property type="entry name" value="RecX"/>
    <property type="match status" value="1"/>
</dbReference>
<evidence type="ECO:0000256" key="5">
    <source>
        <dbReference type="HAMAP-Rule" id="MF_01114"/>
    </source>
</evidence>
<dbReference type="InterPro" id="IPR053925">
    <property type="entry name" value="RecX_HTH_3rd"/>
</dbReference>
<keyword evidence="4 5" id="KW-0963">Cytoplasm</keyword>
<dbReference type="Pfam" id="PF21982">
    <property type="entry name" value="RecX_HTH1"/>
    <property type="match status" value="1"/>
</dbReference>
<accession>A0ABY5VGZ3</accession>
<dbReference type="PANTHER" id="PTHR33602">
    <property type="entry name" value="REGULATORY PROTEIN RECX FAMILY PROTEIN"/>
    <property type="match status" value="1"/>
</dbReference>
<dbReference type="Pfam" id="PF21981">
    <property type="entry name" value="RecX_HTH3"/>
    <property type="match status" value="1"/>
</dbReference>
<comment type="subcellular location">
    <subcellularLocation>
        <location evidence="1 5">Cytoplasm</location>
    </subcellularLocation>
</comment>
<dbReference type="PANTHER" id="PTHR33602:SF1">
    <property type="entry name" value="REGULATORY PROTEIN RECX FAMILY PROTEIN"/>
    <property type="match status" value="1"/>
</dbReference>
<evidence type="ECO:0000313" key="10">
    <source>
        <dbReference type="Proteomes" id="UP001060164"/>
    </source>
</evidence>
<reference evidence="9" key="1">
    <citation type="journal article" date="2022" name="Cell">
        <title>Design, construction, and in vivo augmentation of a complex gut microbiome.</title>
        <authorList>
            <person name="Cheng A.G."/>
            <person name="Ho P.Y."/>
            <person name="Aranda-Diaz A."/>
            <person name="Jain S."/>
            <person name="Yu F.B."/>
            <person name="Meng X."/>
            <person name="Wang M."/>
            <person name="Iakiviak M."/>
            <person name="Nagashima K."/>
            <person name="Zhao A."/>
            <person name="Murugkar P."/>
            <person name="Patil A."/>
            <person name="Atabakhsh K."/>
            <person name="Weakley A."/>
            <person name="Yan J."/>
            <person name="Brumbaugh A.R."/>
            <person name="Higginbottom S."/>
            <person name="Dimas A."/>
            <person name="Shiver A.L."/>
            <person name="Deutschbauer A."/>
            <person name="Neff N."/>
            <person name="Sonnenburg J.L."/>
            <person name="Huang K.C."/>
            <person name="Fischbach M.A."/>
        </authorList>
    </citation>
    <scope>NUCLEOTIDE SEQUENCE</scope>
    <source>
        <strain evidence="9">DSM 19829</strain>
    </source>
</reference>
<dbReference type="InterPro" id="IPR003783">
    <property type="entry name" value="Regulatory_RecX"/>
</dbReference>
<evidence type="ECO:0000259" key="6">
    <source>
        <dbReference type="Pfam" id="PF02631"/>
    </source>
</evidence>
<organism evidence="9 10">
    <name type="scientific">Ruminococcus gauvreauii</name>
    <dbReference type="NCBI Taxonomy" id="438033"/>
    <lineage>
        <taxon>Bacteria</taxon>
        <taxon>Bacillati</taxon>
        <taxon>Bacillota</taxon>
        <taxon>Clostridia</taxon>
        <taxon>Eubacteriales</taxon>
        <taxon>Oscillospiraceae</taxon>
        <taxon>Ruminococcus</taxon>
    </lineage>
</organism>
<evidence type="ECO:0000256" key="1">
    <source>
        <dbReference type="ARBA" id="ARBA00004496"/>
    </source>
</evidence>
<proteinExistence type="inferred from homology"/>
<evidence type="ECO:0000256" key="4">
    <source>
        <dbReference type="ARBA" id="ARBA00022490"/>
    </source>
</evidence>
<dbReference type="Gene3D" id="1.10.10.10">
    <property type="entry name" value="Winged helix-like DNA-binding domain superfamily/Winged helix DNA-binding domain"/>
    <property type="match status" value="2"/>
</dbReference>
<comment type="similarity">
    <text evidence="2 5">Belongs to the RecX family.</text>
</comment>
<name>A0ABY5VGZ3_9FIRM</name>
<dbReference type="InterPro" id="IPR053924">
    <property type="entry name" value="RecX_HTH_2nd"/>
</dbReference>
<dbReference type="RefSeq" id="WP_028528087.1">
    <property type="nucleotide sequence ID" value="NZ_CABLBR010000007.1"/>
</dbReference>
<dbReference type="InterPro" id="IPR036388">
    <property type="entry name" value="WH-like_DNA-bd_sf"/>
</dbReference>
<dbReference type="Proteomes" id="UP001060164">
    <property type="component" value="Chromosome"/>
</dbReference>
<dbReference type="Pfam" id="PF02631">
    <property type="entry name" value="RecX_HTH2"/>
    <property type="match status" value="1"/>
</dbReference>
<gene>
    <name evidence="5" type="primary">recX</name>
    <name evidence="9" type="ORF">NQ502_02030</name>
</gene>
<evidence type="ECO:0000259" key="7">
    <source>
        <dbReference type="Pfam" id="PF21981"/>
    </source>
</evidence>
<sequence>MIVTDIRPVTKRTYRVEIEGQLAFILYKGELSRYRIVCGEEIQEQEFSEIMNEILPLRAKRYAMNLLVKMDRTEQELREKLKKNGYPAEVSRKAVDYVKSYGYIDDARYAEHYFERYKDSLSVRQISWKLSQKGVDPGLIEKAAEKAELTDHEQVIRALVEKRMRNRDEVTEKDIRKLEAYLARRGFYGEEIWKVLKDYRFRVQEKTME</sequence>